<dbReference type="AlphaFoldDB" id="A0AAU9IJB8"/>
<name>A0AAU9IJB8_9CILI</name>
<proteinExistence type="predicted"/>
<dbReference type="Proteomes" id="UP001162131">
    <property type="component" value="Unassembled WGS sequence"/>
</dbReference>
<evidence type="ECO:0000313" key="2">
    <source>
        <dbReference type="Proteomes" id="UP001162131"/>
    </source>
</evidence>
<dbReference type="EMBL" id="CAJZBQ010000004">
    <property type="protein sequence ID" value="CAG9311234.1"/>
    <property type="molecule type" value="Genomic_DNA"/>
</dbReference>
<gene>
    <name evidence="1" type="ORF">BSTOLATCC_MIC3526</name>
</gene>
<organism evidence="1 2">
    <name type="scientific">Blepharisma stoltei</name>
    <dbReference type="NCBI Taxonomy" id="1481888"/>
    <lineage>
        <taxon>Eukaryota</taxon>
        <taxon>Sar</taxon>
        <taxon>Alveolata</taxon>
        <taxon>Ciliophora</taxon>
        <taxon>Postciliodesmatophora</taxon>
        <taxon>Heterotrichea</taxon>
        <taxon>Heterotrichida</taxon>
        <taxon>Blepharismidae</taxon>
        <taxon>Blepharisma</taxon>
    </lineage>
</organism>
<reference evidence="1" key="1">
    <citation type="submission" date="2021-09" db="EMBL/GenBank/DDBJ databases">
        <authorList>
            <consortium name="AG Swart"/>
            <person name="Singh M."/>
            <person name="Singh A."/>
            <person name="Seah K."/>
            <person name="Emmerich C."/>
        </authorList>
    </citation>
    <scope>NUCLEOTIDE SEQUENCE</scope>
    <source>
        <strain evidence="1">ATCC30299</strain>
    </source>
</reference>
<protein>
    <submittedName>
        <fullName evidence="1">Uncharacterized protein</fullName>
    </submittedName>
</protein>
<keyword evidence="2" id="KW-1185">Reference proteome</keyword>
<accession>A0AAU9IJB8</accession>
<evidence type="ECO:0000313" key="1">
    <source>
        <dbReference type="EMBL" id="CAG9311234.1"/>
    </source>
</evidence>
<comment type="caution">
    <text evidence="1">The sequence shown here is derived from an EMBL/GenBank/DDBJ whole genome shotgun (WGS) entry which is preliminary data.</text>
</comment>
<sequence>MTSLHYYPSSTNKVKPGTPWIPWRRLSVSSGGTPSQEKARNLRKKWYFTVEKSKKTADTQLLVEAAKAKTNARATPSNRSRNITPKGYRTKYSNNLIRSLVNDQFKDYLENNTITSLPPIELINRVSISPPSVTPNDNEPKTDMCNSTLNEPEIISDQDREAVSFNFEIQENELDQLKIELFDNFSKTFDKSSHKDTKSQHNDYSLSVNQPSLSLAGKHIPKNYFIRNAFTPNRSLRKTANSNNVEKALTPMPISGAACQSSEINIDIKIGSIINANECNKISPWQPLKYKGILKKFNEDYRNKAKKGIKILEIKKENKEEKFNHHVEILTDVT</sequence>